<dbReference type="EMBL" id="MU006717">
    <property type="protein sequence ID" value="KAF2627373.1"/>
    <property type="molecule type" value="Genomic_DNA"/>
</dbReference>
<proteinExistence type="predicted"/>
<comment type="caution">
    <text evidence="1">The sequence shown here is derived from an EMBL/GenBank/DDBJ whole genome shotgun (WGS) entry which is preliminary data.</text>
</comment>
<evidence type="ECO:0000313" key="1">
    <source>
        <dbReference type="EMBL" id="KAF2627373.1"/>
    </source>
</evidence>
<protein>
    <submittedName>
        <fullName evidence="1">Uncharacterized protein</fullName>
    </submittedName>
</protein>
<organism evidence="1 2">
    <name type="scientific">Macroventuria anomochaeta</name>
    <dbReference type="NCBI Taxonomy" id="301207"/>
    <lineage>
        <taxon>Eukaryota</taxon>
        <taxon>Fungi</taxon>
        <taxon>Dikarya</taxon>
        <taxon>Ascomycota</taxon>
        <taxon>Pezizomycotina</taxon>
        <taxon>Dothideomycetes</taxon>
        <taxon>Pleosporomycetidae</taxon>
        <taxon>Pleosporales</taxon>
        <taxon>Pleosporineae</taxon>
        <taxon>Didymellaceae</taxon>
        <taxon>Macroventuria</taxon>
    </lineage>
</organism>
<evidence type="ECO:0000313" key="2">
    <source>
        <dbReference type="Proteomes" id="UP000799754"/>
    </source>
</evidence>
<name>A0ACB6S0A0_9PLEO</name>
<sequence length="116" mass="12441">MSSNRRLWRGRHLATLTLQVACHCGASVGGNDKAQRPFTISARHLCNSFSSDCRRGTFSSSSTGNGPSGCLNPSSTLLLHFPSPAQSVAIAAEARDSLDIDRQLHSLLIMATNRCI</sequence>
<gene>
    <name evidence="1" type="ORF">BU25DRAFT_62295</name>
</gene>
<dbReference type="Proteomes" id="UP000799754">
    <property type="component" value="Unassembled WGS sequence"/>
</dbReference>
<accession>A0ACB6S0A0</accession>
<keyword evidence="2" id="KW-1185">Reference proteome</keyword>
<reference evidence="1" key="1">
    <citation type="journal article" date="2020" name="Stud. Mycol.">
        <title>101 Dothideomycetes genomes: a test case for predicting lifestyles and emergence of pathogens.</title>
        <authorList>
            <person name="Haridas S."/>
            <person name="Albert R."/>
            <person name="Binder M."/>
            <person name="Bloem J."/>
            <person name="Labutti K."/>
            <person name="Salamov A."/>
            <person name="Andreopoulos B."/>
            <person name="Baker S."/>
            <person name="Barry K."/>
            <person name="Bills G."/>
            <person name="Bluhm B."/>
            <person name="Cannon C."/>
            <person name="Castanera R."/>
            <person name="Culley D."/>
            <person name="Daum C."/>
            <person name="Ezra D."/>
            <person name="Gonzalez J."/>
            <person name="Henrissat B."/>
            <person name="Kuo A."/>
            <person name="Liang C."/>
            <person name="Lipzen A."/>
            <person name="Lutzoni F."/>
            <person name="Magnuson J."/>
            <person name="Mondo S."/>
            <person name="Nolan M."/>
            <person name="Ohm R."/>
            <person name="Pangilinan J."/>
            <person name="Park H.-J."/>
            <person name="Ramirez L."/>
            <person name="Alfaro M."/>
            <person name="Sun H."/>
            <person name="Tritt A."/>
            <person name="Yoshinaga Y."/>
            <person name="Zwiers L.-H."/>
            <person name="Turgeon B."/>
            <person name="Goodwin S."/>
            <person name="Spatafora J."/>
            <person name="Crous P."/>
            <person name="Grigoriev I."/>
        </authorList>
    </citation>
    <scope>NUCLEOTIDE SEQUENCE</scope>
    <source>
        <strain evidence="1">CBS 525.71</strain>
    </source>
</reference>